<name>A0A1A6H5Z4_NEOLE</name>
<keyword evidence="2" id="KW-1185">Reference proteome</keyword>
<proteinExistence type="predicted"/>
<dbReference type="Proteomes" id="UP000092124">
    <property type="component" value="Unassembled WGS sequence"/>
</dbReference>
<organism evidence="1 2">
    <name type="scientific">Neotoma lepida</name>
    <name type="common">Desert woodrat</name>
    <dbReference type="NCBI Taxonomy" id="56216"/>
    <lineage>
        <taxon>Eukaryota</taxon>
        <taxon>Metazoa</taxon>
        <taxon>Chordata</taxon>
        <taxon>Craniata</taxon>
        <taxon>Vertebrata</taxon>
        <taxon>Euteleostomi</taxon>
        <taxon>Mammalia</taxon>
        <taxon>Eutheria</taxon>
        <taxon>Euarchontoglires</taxon>
        <taxon>Glires</taxon>
        <taxon>Rodentia</taxon>
        <taxon>Myomorpha</taxon>
        <taxon>Muroidea</taxon>
        <taxon>Cricetidae</taxon>
        <taxon>Neotominae</taxon>
        <taxon>Neotoma</taxon>
    </lineage>
</organism>
<sequence length="72" mass="8558">MLLGFLKKGLMMRRQRLEIEQTPYEEVQKMVCNHSISMDLETRGRQKCVSAELAKFDWDHYLADFFEDEAAE</sequence>
<reference evidence="1 2" key="1">
    <citation type="submission" date="2016-06" db="EMBL/GenBank/DDBJ databases">
        <title>The Draft Genome Sequence and Annotation of the Desert Woodrat Neotoma lepida.</title>
        <authorList>
            <person name="Campbell M."/>
            <person name="Oakeson K.F."/>
            <person name="Yandell M."/>
            <person name="Halpert J.R."/>
            <person name="Dearing D."/>
        </authorList>
    </citation>
    <scope>NUCLEOTIDE SEQUENCE [LARGE SCALE GENOMIC DNA]</scope>
    <source>
        <strain evidence="1">417</strain>
        <tissue evidence="1">Liver</tissue>
    </source>
</reference>
<accession>A0A1A6H5Z4</accession>
<gene>
    <name evidence="1" type="ORF">A6R68_15727</name>
</gene>
<comment type="caution">
    <text evidence="1">The sequence shown here is derived from an EMBL/GenBank/DDBJ whole genome shotgun (WGS) entry which is preliminary data.</text>
</comment>
<dbReference type="EMBL" id="LZPO01044776">
    <property type="protein sequence ID" value="OBS73736.1"/>
    <property type="molecule type" value="Genomic_DNA"/>
</dbReference>
<evidence type="ECO:0000313" key="2">
    <source>
        <dbReference type="Proteomes" id="UP000092124"/>
    </source>
</evidence>
<protein>
    <submittedName>
        <fullName evidence="1">Uncharacterized protein</fullName>
    </submittedName>
</protein>
<feature type="non-terminal residue" evidence="1">
    <location>
        <position position="72"/>
    </location>
</feature>
<dbReference type="AlphaFoldDB" id="A0A1A6H5Z4"/>
<evidence type="ECO:0000313" key="1">
    <source>
        <dbReference type="EMBL" id="OBS73736.1"/>
    </source>
</evidence>